<keyword evidence="7" id="KW-0234">DNA repair</keyword>
<evidence type="ECO:0000256" key="6">
    <source>
        <dbReference type="ARBA" id="ARBA00022801"/>
    </source>
</evidence>
<dbReference type="GO" id="GO:0003727">
    <property type="term" value="F:single-stranded RNA binding"/>
    <property type="evidence" value="ECO:0007669"/>
    <property type="project" value="TreeGrafter"/>
</dbReference>
<evidence type="ECO:0000256" key="5">
    <source>
        <dbReference type="ARBA" id="ARBA00022759"/>
    </source>
</evidence>
<dbReference type="EMBL" id="AOIN01000061">
    <property type="protein sequence ID" value="ELY98689.1"/>
    <property type="molecule type" value="Genomic_DNA"/>
</dbReference>
<keyword evidence="6 7" id="KW-0378">Hydrolase</keyword>
<dbReference type="PANTHER" id="PTHR28511">
    <property type="entry name" value="ENDONUCLEASE V"/>
    <property type="match status" value="1"/>
</dbReference>
<dbReference type="InterPro" id="IPR007581">
    <property type="entry name" value="Endonuclease-V"/>
</dbReference>
<comment type="similarity">
    <text evidence="7">Belongs to the endonuclease V family.</text>
</comment>
<dbReference type="Proteomes" id="UP000011693">
    <property type="component" value="Unassembled WGS sequence"/>
</dbReference>
<comment type="function">
    <text evidence="7">DNA repair enzyme involved in the repair of deaminated bases. Selectively cleaves double-stranded DNA at the second phosphodiester bond 3' to a deoxyinosine leaving behind the intact lesion on the nicked DNA.</text>
</comment>
<evidence type="ECO:0000256" key="3">
    <source>
        <dbReference type="ARBA" id="ARBA00022490"/>
    </source>
</evidence>
<dbReference type="Pfam" id="PF04493">
    <property type="entry name" value="Endonuclease_5"/>
    <property type="match status" value="1"/>
</dbReference>
<evidence type="ECO:0000256" key="7">
    <source>
        <dbReference type="HAMAP-Rule" id="MF_00801"/>
    </source>
</evidence>
<keyword evidence="3 7" id="KW-0963">Cytoplasm</keyword>
<keyword evidence="7" id="KW-0479">Metal-binding</keyword>
<evidence type="ECO:0000256" key="2">
    <source>
        <dbReference type="ARBA" id="ARBA00004496"/>
    </source>
</evidence>
<evidence type="ECO:0000256" key="1">
    <source>
        <dbReference type="ARBA" id="ARBA00001835"/>
    </source>
</evidence>
<dbReference type="GO" id="GO:0000287">
    <property type="term" value="F:magnesium ion binding"/>
    <property type="evidence" value="ECO:0007669"/>
    <property type="project" value="UniProtKB-UniRule"/>
</dbReference>
<comment type="subcellular location">
    <subcellularLocation>
        <location evidence="2 7">Cytoplasm</location>
    </subcellularLocation>
</comment>
<dbReference type="GO" id="GO:0005737">
    <property type="term" value="C:cytoplasm"/>
    <property type="evidence" value="ECO:0007669"/>
    <property type="project" value="UniProtKB-SubCell"/>
</dbReference>
<dbReference type="AlphaFoldDB" id="M0AJH5"/>
<accession>M0AJH5</accession>
<evidence type="ECO:0000256" key="4">
    <source>
        <dbReference type="ARBA" id="ARBA00022722"/>
    </source>
</evidence>
<comment type="catalytic activity">
    <reaction evidence="1 7">
        <text>Endonucleolytic cleavage at apurinic or apyrimidinic sites to products with a 5'-phosphate.</text>
        <dbReference type="EC" id="3.1.21.7"/>
    </reaction>
</comment>
<proteinExistence type="inferred from homology"/>
<feature type="compositionally biased region" description="Polar residues" evidence="8">
    <location>
        <begin position="1"/>
        <end position="10"/>
    </location>
</feature>
<evidence type="ECO:0000313" key="10">
    <source>
        <dbReference type="Proteomes" id="UP000011693"/>
    </source>
</evidence>
<reference evidence="9 10" key="1">
    <citation type="journal article" date="2014" name="PLoS Genet.">
        <title>Phylogenetically driven sequencing of extremely halophilic archaea reveals strategies for static and dynamic osmo-response.</title>
        <authorList>
            <person name="Becker E.A."/>
            <person name="Seitzer P.M."/>
            <person name="Tritt A."/>
            <person name="Larsen D."/>
            <person name="Krusor M."/>
            <person name="Yao A.I."/>
            <person name="Wu D."/>
            <person name="Madern D."/>
            <person name="Eisen J.A."/>
            <person name="Darling A.E."/>
            <person name="Facciotti M.T."/>
        </authorList>
    </citation>
    <scope>NUCLEOTIDE SEQUENCE [LARGE SCALE GENOMIC DNA]</scope>
    <source>
        <strain evidence="9 10">JCM 10990</strain>
    </source>
</reference>
<keyword evidence="7" id="KW-0227">DNA damage</keyword>
<feature type="compositionally biased region" description="Low complexity" evidence="8">
    <location>
        <begin position="50"/>
        <end position="73"/>
    </location>
</feature>
<dbReference type="GO" id="GO:0043737">
    <property type="term" value="F:deoxyribonuclease V activity"/>
    <property type="evidence" value="ECO:0007669"/>
    <property type="project" value="UniProtKB-UniRule"/>
</dbReference>
<dbReference type="CDD" id="cd06559">
    <property type="entry name" value="Endonuclease_V"/>
    <property type="match status" value="1"/>
</dbReference>
<dbReference type="EC" id="3.1.21.7" evidence="7"/>
<comment type="caution">
    <text evidence="9">The sequence shown here is derived from an EMBL/GenBank/DDBJ whole genome shotgun (WGS) entry which is preliminary data.</text>
</comment>
<name>M0AJH5_9EURY</name>
<dbReference type="STRING" id="1227492.C482_11445"/>
<keyword evidence="4 7" id="KW-0540">Nuclease</keyword>
<dbReference type="PATRIC" id="fig|1227492.4.peg.2257"/>
<feature type="region of interest" description="Disordered" evidence="8">
    <location>
        <begin position="43"/>
        <end position="82"/>
    </location>
</feature>
<keyword evidence="7" id="KW-0460">Magnesium</keyword>
<evidence type="ECO:0000313" key="9">
    <source>
        <dbReference type="EMBL" id="ELY98689.1"/>
    </source>
</evidence>
<feature type="region of interest" description="Disordered" evidence="8">
    <location>
        <begin position="1"/>
        <end position="22"/>
    </location>
</feature>
<keyword evidence="10" id="KW-1185">Reference proteome</keyword>
<protein>
    <recommendedName>
        <fullName evidence="7">Endonuclease V</fullName>
        <ecNumber evidence="7">3.1.21.7</ecNumber>
    </recommendedName>
    <alternativeName>
        <fullName evidence="7">Deoxyinosine 3'endonuclease</fullName>
    </alternativeName>
    <alternativeName>
        <fullName evidence="7">Deoxyribonuclease V</fullName>
        <shortName evidence="7">DNase V</shortName>
    </alternativeName>
</protein>
<feature type="site" description="Interaction with target DNA" evidence="7">
    <location>
        <position position="129"/>
    </location>
</feature>
<organism evidence="9 10">
    <name type="scientific">Natrialba chahannaoensis JCM 10990</name>
    <dbReference type="NCBI Taxonomy" id="1227492"/>
    <lineage>
        <taxon>Archaea</taxon>
        <taxon>Methanobacteriati</taxon>
        <taxon>Methanobacteriota</taxon>
        <taxon>Stenosarchaea group</taxon>
        <taxon>Halobacteria</taxon>
        <taxon>Halobacteriales</taxon>
        <taxon>Natrialbaceae</taxon>
        <taxon>Natrialba</taxon>
    </lineage>
</organism>
<comment type="cofactor">
    <cofactor evidence="7">
        <name>Mg(2+)</name>
        <dbReference type="ChEBI" id="CHEBI:18420"/>
    </cofactor>
</comment>
<dbReference type="GO" id="GO:0006281">
    <property type="term" value="P:DNA repair"/>
    <property type="evidence" value="ECO:0007669"/>
    <property type="project" value="UniProtKB-UniRule"/>
</dbReference>
<dbReference type="RefSeq" id="WP_006167728.1">
    <property type="nucleotide sequence ID" value="NZ_AOIN01000061.1"/>
</dbReference>
<feature type="binding site" evidence="7">
    <location>
        <position position="159"/>
    </location>
    <ligand>
        <name>Mg(2+)</name>
        <dbReference type="ChEBI" id="CHEBI:18420"/>
    </ligand>
</feature>
<dbReference type="OrthoDB" id="7885at2157"/>
<dbReference type="HAMAP" id="MF_00801">
    <property type="entry name" value="Endonuclease_5"/>
    <property type="match status" value="1"/>
</dbReference>
<gene>
    <name evidence="7" type="primary">nfi</name>
    <name evidence="9" type="ORF">C482_11445</name>
</gene>
<keyword evidence="5 7" id="KW-0255">Endonuclease</keyword>
<dbReference type="PANTHER" id="PTHR28511:SF1">
    <property type="entry name" value="ENDONUCLEASE V"/>
    <property type="match status" value="1"/>
</dbReference>
<sequence>MTAPRHTSQPRPDLAPDPSLGRAEMEALQHDIADAAVFDDEFRFDPEPLTNPLAASAATTTTGDAAANDETNNSLDDNHTPNPTVVGIDQSFLTNEAGDQDRALSAVVAMRSGEVVERVHAVTTLETPYIPGLLSFREGGAILAALESLAVEPDLFLFDGSGRIHFRQAGIATHIGVVRDVPSIGVAKSLLCGSLQGDTANLSAGTRVAIEADDSVDAPEGTLLGYAVQTRQYDSPNRYINPLYVSPGHRVGPETAADLALGLAGTYKLPEPVRLADSYATEAKGEGLD</sequence>
<feature type="binding site" evidence="7">
    <location>
        <position position="89"/>
    </location>
    <ligand>
        <name>Mg(2+)</name>
        <dbReference type="ChEBI" id="CHEBI:18420"/>
    </ligand>
</feature>
<evidence type="ECO:0000256" key="8">
    <source>
        <dbReference type="SAM" id="MobiDB-lite"/>
    </source>
</evidence>
<dbReference type="GO" id="GO:0016891">
    <property type="term" value="F:RNA endonuclease activity producing 5'-phosphomonoesters, hydrolytic mechanism"/>
    <property type="evidence" value="ECO:0007669"/>
    <property type="project" value="TreeGrafter"/>
</dbReference>
<dbReference type="Gene3D" id="3.30.2170.10">
    <property type="entry name" value="archaeoglobus fulgidus dsm 4304 superfamily"/>
    <property type="match status" value="1"/>
</dbReference>